<dbReference type="InterPro" id="IPR036388">
    <property type="entry name" value="WH-like_DNA-bd_sf"/>
</dbReference>
<evidence type="ECO:0000313" key="3">
    <source>
        <dbReference type="Proteomes" id="UP000297861"/>
    </source>
</evidence>
<dbReference type="InterPro" id="IPR015797">
    <property type="entry name" value="NUDIX_hydrolase-like_dom_sf"/>
</dbReference>
<dbReference type="Pfam" id="PF21906">
    <property type="entry name" value="WHD_NrtR"/>
    <property type="match status" value="1"/>
</dbReference>
<feature type="domain" description="NrtR DNA-binding winged helix" evidence="1">
    <location>
        <begin position="181"/>
        <end position="225"/>
    </location>
</feature>
<evidence type="ECO:0000259" key="1">
    <source>
        <dbReference type="Pfam" id="PF21906"/>
    </source>
</evidence>
<keyword evidence="3" id="KW-1185">Reference proteome</keyword>
<dbReference type="SUPFAM" id="SSF55811">
    <property type="entry name" value="Nudix"/>
    <property type="match status" value="1"/>
</dbReference>
<organism evidence="2 3">
    <name type="scientific">Dysgonomonas capnocytophagoides</name>
    <dbReference type="NCBI Taxonomy" id="45254"/>
    <lineage>
        <taxon>Bacteria</taxon>
        <taxon>Pseudomonadati</taxon>
        <taxon>Bacteroidota</taxon>
        <taxon>Bacteroidia</taxon>
        <taxon>Bacteroidales</taxon>
        <taxon>Dysgonomonadaceae</taxon>
        <taxon>Dysgonomonas</taxon>
    </lineage>
</organism>
<name>A0A4Y8L1W1_9BACT</name>
<sequence length="250" mass="28868">MKNLTFSTDKNILSVDVDCYQKGLSVTCVIAGFHERSPRVLLTKFSDSAKWMLPTSLVMKTESPEDAAYRVLKVHNGLQGVNLQQFRLFGDSGRLTSCEINTILNLHGVETIESAKRLVTLGYYALADMSKVVLNADPNMETRWFSLKELPTLFGDDRHIAKAAFTEIRKYGYNRPIERDILPDYFTIDELKNLYEMVFQKDLDARNFERKVLSKGYILKSKGNSDIGKARLFYFNQKNFERRADVIFWY</sequence>
<comment type="caution">
    <text evidence="2">The sequence shown here is derived from an EMBL/GenBank/DDBJ whole genome shotgun (WGS) entry which is preliminary data.</text>
</comment>
<dbReference type="SUPFAM" id="SSF46785">
    <property type="entry name" value="Winged helix' DNA-binding domain"/>
    <property type="match status" value="1"/>
</dbReference>
<proteinExistence type="predicted"/>
<protein>
    <recommendedName>
        <fullName evidence="1">NrtR DNA-binding winged helix domain-containing protein</fullName>
    </recommendedName>
</protein>
<evidence type="ECO:0000313" key="2">
    <source>
        <dbReference type="EMBL" id="TFD96028.1"/>
    </source>
</evidence>
<dbReference type="InterPro" id="IPR036390">
    <property type="entry name" value="WH_DNA-bd_sf"/>
</dbReference>
<dbReference type="OrthoDB" id="9786141at2"/>
<dbReference type="AlphaFoldDB" id="A0A4Y8L1W1"/>
<gene>
    <name evidence="2" type="ORF">E2605_10560</name>
</gene>
<dbReference type="InterPro" id="IPR054105">
    <property type="entry name" value="WHD_NrtR"/>
</dbReference>
<dbReference type="Gene3D" id="3.90.79.10">
    <property type="entry name" value="Nucleoside Triphosphate Pyrophosphohydrolase"/>
    <property type="match status" value="1"/>
</dbReference>
<dbReference type="Gene3D" id="1.10.10.10">
    <property type="entry name" value="Winged helix-like DNA-binding domain superfamily/Winged helix DNA-binding domain"/>
    <property type="match status" value="1"/>
</dbReference>
<dbReference type="EMBL" id="SOML01000006">
    <property type="protein sequence ID" value="TFD96028.1"/>
    <property type="molecule type" value="Genomic_DNA"/>
</dbReference>
<reference evidence="2 3" key="1">
    <citation type="submission" date="2019-03" db="EMBL/GenBank/DDBJ databases">
        <title>San Antonio Military Medical Center submission to MRSN (WRAIR), pending publication.</title>
        <authorList>
            <person name="Blyth D.M."/>
            <person name="Mccarthy S.L."/>
            <person name="Schall S.E."/>
            <person name="Stam J.A."/>
            <person name="Ong A.C."/>
            <person name="Mcgann P.T."/>
        </authorList>
    </citation>
    <scope>NUCLEOTIDE SEQUENCE [LARGE SCALE GENOMIC DNA]</scope>
    <source>
        <strain evidence="2 3">MRSN571793</strain>
    </source>
</reference>
<dbReference type="CDD" id="cd18873">
    <property type="entry name" value="NUDIX_NadM_like"/>
    <property type="match status" value="1"/>
</dbReference>
<dbReference type="RefSeq" id="WP_026627726.1">
    <property type="nucleotide sequence ID" value="NZ_JBKUNW010000032.1"/>
</dbReference>
<dbReference type="Proteomes" id="UP000297861">
    <property type="component" value="Unassembled WGS sequence"/>
</dbReference>
<dbReference type="STRING" id="1121485.GCA_000426485_00443"/>
<accession>A0A4Y8L1W1</accession>